<dbReference type="Pfam" id="PF08448">
    <property type="entry name" value="PAS_4"/>
    <property type="match status" value="1"/>
</dbReference>
<evidence type="ECO:0000313" key="10">
    <source>
        <dbReference type="Proteomes" id="UP000296374"/>
    </source>
</evidence>
<evidence type="ECO:0000259" key="8">
    <source>
        <dbReference type="SMART" id="SM00911"/>
    </source>
</evidence>
<sequence>MTSIDPAPDASSLAFLSGGGELGALMRDLDWASTALGPAEGWTANLKITAGIVLRSPVAMVLLWGEKGIMIYNDAFAAFSRDRHPMMLGMKVRQAWPEVAGFNDNVLKVGLAGGTLSYRDQELTLNLDGASGAVWLNLDYAPVLDENGRSVGVLAVVVETTGAVQAVRQGRAETERLQQLFAQAPGFMAMLGGPEHVFELVNPAYEQLIGHRKVEGQPVRAALPEIVNQGFIDILDRVFESGQAYTGKAIKIGLQRTVDGPVEERFVDFVYQPIIGGDGKVSGIFVEGYDVTDRVHGEAHLRLLMNELNHRLKNTLATVRAIARQTLQGSGPMEVAREALSARISALSRAQNVLTSRNWQGSDIRDVVASAIAPHSDSADTRFSITGPSVSLSPRAALSLSLALHELATNAAKYGALSTNAGRVEITWSLAGNPEPRLDLEWQEHGGPPVALPSSKGFGTKLIERGLANELDAVVSLEYPPAGFVLKMSAGMASLQERSEASSE</sequence>
<dbReference type="SMART" id="SM00911">
    <property type="entry name" value="HWE_HK"/>
    <property type="match status" value="1"/>
</dbReference>
<dbReference type="RefSeq" id="WP_139615945.1">
    <property type="nucleotide sequence ID" value="NZ_CP040762.1"/>
</dbReference>
<dbReference type="EC" id="2.7.13.3" evidence="2"/>
<evidence type="ECO:0000256" key="7">
    <source>
        <dbReference type="ARBA" id="ARBA00022840"/>
    </source>
</evidence>
<proteinExistence type="predicted"/>
<organism evidence="9 10">
    <name type="scientific">Paracoccus liaowanqingii</name>
    <dbReference type="NCBI Taxonomy" id="2560053"/>
    <lineage>
        <taxon>Bacteria</taxon>
        <taxon>Pseudomonadati</taxon>
        <taxon>Pseudomonadota</taxon>
        <taxon>Alphaproteobacteria</taxon>
        <taxon>Rhodobacterales</taxon>
        <taxon>Paracoccaceae</taxon>
        <taxon>Paracoccus</taxon>
    </lineage>
</organism>
<dbReference type="AlphaFoldDB" id="A0A4Y5STW6"/>
<evidence type="ECO:0000256" key="6">
    <source>
        <dbReference type="ARBA" id="ARBA00022777"/>
    </source>
</evidence>
<gene>
    <name evidence="9" type="ORF">E4191_18655</name>
</gene>
<dbReference type="GO" id="GO:0004673">
    <property type="term" value="F:protein histidine kinase activity"/>
    <property type="evidence" value="ECO:0007669"/>
    <property type="project" value="UniProtKB-EC"/>
</dbReference>
<evidence type="ECO:0000256" key="5">
    <source>
        <dbReference type="ARBA" id="ARBA00022741"/>
    </source>
</evidence>
<dbReference type="Gene3D" id="3.30.565.10">
    <property type="entry name" value="Histidine kinase-like ATPase, C-terminal domain"/>
    <property type="match status" value="1"/>
</dbReference>
<reference evidence="10" key="1">
    <citation type="submission" date="2019-05" db="EMBL/GenBank/DDBJ databases">
        <title>Tamlana fucoidanivorans sp. nov., isolated from the surface of algae collected from Fujian province in China.</title>
        <authorList>
            <person name="Li J."/>
        </authorList>
    </citation>
    <scope>NUCLEOTIDE SEQUENCE [LARGE SCALE GENOMIC DNA]</scope>
    <source>
        <strain evidence="10">2251</strain>
        <plasmid evidence="10">unnamed2</plasmid>
    </source>
</reference>
<keyword evidence="5" id="KW-0547">Nucleotide-binding</keyword>
<protein>
    <recommendedName>
        <fullName evidence="2">histidine kinase</fullName>
        <ecNumber evidence="2">2.7.13.3</ecNumber>
    </recommendedName>
</protein>
<dbReference type="PANTHER" id="PTHR41523">
    <property type="entry name" value="TWO-COMPONENT SYSTEM SENSOR PROTEIN"/>
    <property type="match status" value="1"/>
</dbReference>
<keyword evidence="4" id="KW-0808">Transferase</keyword>
<dbReference type="InterPro" id="IPR035965">
    <property type="entry name" value="PAS-like_dom_sf"/>
</dbReference>
<dbReference type="InterPro" id="IPR013656">
    <property type="entry name" value="PAS_4"/>
</dbReference>
<evidence type="ECO:0000256" key="2">
    <source>
        <dbReference type="ARBA" id="ARBA00012438"/>
    </source>
</evidence>
<dbReference type="SUPFAM" id="SSF55785">
    <property type="entry name" value="PYP-like sensor domain (PAS domain)"/>
    <property type="match status" value="2"/>
</dbReference>
<feature type="domain" description="Signal transduction histidine kinase HWE region" evidence="8">
    <location>
        <begin position="307"/>
        <end position="389"/>
    </location>
</feature>
<evidence type="ECO:0000313" key="9">
    <source>
        <dbReference type="EMBL" id="QDA36164.1"/>
    </source>
</evidence>
<evidence type="ECO:0000256" key="1">
    <source>
        <dbReference type="ARBA" id="ARBA00000085"/>
    </source>
</evidence>
<keyword evidence="3" id="KW-0597">Phosphoprotein</keyword>
<accession>A0A4Y5STW6</accession>
<evidence type="ECO:0000256" key="3">
    <source>
        <dbReference type="ARBA" id="ARBA00022553"/>
    </source>
</evidence>
<comment type="catalytic activity">
    <reaction evidence="1">
        <text>ATP + protein L-histidine = ADP + protein N-phospho-L-histidine.</text>
        <dbReference type="EC" id="2.7.13.3"/>
    </reaction>
</comment>
<keyword evidence="6 9" id="KW-0418">Kinase</keyword>
<geneLocation type="plasmid" evidence="9 10">
    <name>unnamed2</name>
</geneLocation>
<dbReference type="KEGG" id="plia:E4191_18655"/>
<dbReference type="Gene3D" id="3.30.450.20">
    <property type="entry name" value="PAS domain"/>
    <property type="match status" value="2"/>
</dbReference>
<dbReference type="PANTHER" id="PTHR41523:SF7">
    <property type="entry name" value="HISTIDINE KINASE"/>
    <property type="match status" value="1"/>
</dbReference>
<dbReference type="Pfam" id="PF07536">
    <property type="entry name" value="HWE_HK"/>
    <property type="match status" value="1"/>
</dbReference>
<name>A0A4Y5STW6_9RHOB</name>
<keyword evidence="9" id="KW-0614">Plasmid</keyword>
<dbReference type="InterPro" id="IPR011102">
    <property type="entry name" value="Sig_transdc_His_kinase_HWE"/>
</dbReference>
<dbReference type="InterPro" id="IPR036890">
    <property type="entry name" value="HATPase_C_sf"/>
</dbReference>
<dbReference type="Proteomes" id="UP000296374">
    <property type="component" value="Plasmid unnamed2"/>
</dbReference>
<keyword evidence="7" id="KW-0067">ATP-binding</keyword>
<dbReference type="GO" id="GO:0005524">
    <property type="term" value="F:ATP binding"/>
    <property type="evidence" value="ECO:0007669"/>
    <property type="project" value="UniProtKB-KW"/>
</dbReference>
<dbReference type="EMBL" id="CP040762">
    <property type="protein sequence ID" value="QDA36164.1"/>
    <property type="molecule type" value="Genomic_DNA"/>
</dbReference>
<evidence type="ECO:0000256" key="4">
    <source>
        <dbReference type="ARBA" id="ARBA00022679"/>
    </source>
</evidence>